<dbReference type="InterPro" id="IPR004843">
    <property type="entry name" value="Calcineurin-like_PHP"/>
</dbReference>
<feature type="domain" description="Calcineurin-like phosphoesterase" evidence="1">
    <location>
        <begin position="25"/>
        <end position="222"/>
    </location>
</feature>
<evidence type="ECO:0000259" key="1">
    <source>
        <dbReference type="Pfam" id="PF00149"/>
    </source>
</evidence>
<organism evidence="2 3">
    <name type="scientific">Paralcaligenes ureilyticus</name>
    <dbReference type="NCBI Taxonomy" id="627131"/>
    <lineage>
        <taxon>Bacteria</taxon>
        <taxon>Pseudomonadati</taxon>
        <taxon>Pseudomonadota</taxon>
        <taxon>Betaproteobacteria</taxon>
        <taxon>Burkholderiales</taxon>
        <taxon>Alcaligenaceae</taxon>
        <taxon>Paralcaligenes</taxon>
    </lineage>
</organism>
<dbReference type="AlphaFoldDB" id="A0A4R3MBU3"/>
<dbReference type="Pfam" id="PF00149">
    <property type="entry name" value="Metallophos"/>
    <property type="match status" value="1"/>
</dbReference>
<reference evidence="2 3" key="1">
    <citation type="submission" date="2019-03" db="EMBL/GenBank/DDBJ databases">
        <title>Genomic Encyclopedia of Type Strains, Phase IV (KMG-IV): sequencing the most valuable type-strain genomes for metagenomic binning, comparative biology and taxonomic classification.</title>
        <authorList>
            <person name="Goeker M."/>
        </authorList>
    </citation>
    <scope>NUCLEOTIDE SEQUENCE [LARGE SCALE GENOMIC DNA]</scope>
    <source>
        <strain evidence="2 3">DSM 24591</strain>
    </source>
</reference>
<name>A0A4R3MBU3_9BURK</name>
<dbReference type="PANTHER" id="PTHR37844:SF2">
    <property type="entry name" value="SER_THR PROTEIN PHOSPHATASE SUPERFAMILY (AFU_ORTHOLOGUE AFUA_1G14840)"/>
    <property type="match status" value="1"/>
</dbReference>
<evidence type="ECO:0000313" key="3">
    <source>
        <dbReference type="Proteomes" id="UP000295525"/>
    </source>
</evidence>
<protein>
    <submittedName>
        <fullName evidence="2">Icc-related predicted phosphoesterase</fullName>
    </submittedName>
</protein>
<proteinExistence type="predicted"/>
<dbReference type="SUPFAM" id="SSF56300">
    <property type="entry name" value="Metallo-dependent phosphatases"/>
    <property type="match status" value="1"/>
</dbReference>
<dbReference type="RefSeq" id="WP_243700788.1">
    <property type="nucleotide sequence ID" value="NZ_SMAJ01000003.1"/>
</dbReference>
<dbReference type="GO" id="GO:0016787">
    <property type="term" value="F:hydrolase activity"/>
    <property type="evidence" value="ECO:0007669"/>
    <property type="project" value="InterPro"/>
</dbReference>
<dbReference type="Gene3D" id="3.60.21.10">
    <property type="match status" value="1"/>
</dbReference>
<dbReference type="Proteomes" id="UP000295525">
    <property type="component" value="Unassembled WGS sequence"/>
</dbReference>
<dbReference type="PANTHER" id="PTHR37844">
    <property type="entry name" value="SER/THR PROTEIN PHOSPHATASE SUPERFAMILY (AFU_ORTHOLOGUE AFUA_1G14840)"/>
    <property type="match status" value="1"/>
</dbReference>
<comment type="caution">
    <text evidence="2">The sequence shown here is derived from an EMBL/GenBank/DDBJ whole genome shotgun (WGS) entry which is preliminary data.</text>
</comment>
<keyword evidence="3" id="KW-1185">Reference proteome</keyword>
<accession>A0A4R3MBU3</accession>
<sequence length="264" mass="29441">MSKPTPLRLNILSDLHLSRGGLPLPDTSADVIVLAGDIARPKEAVDWALGFTKPVLYIAGNHEFYGSGIRDTLQDLRQRCAGTHVHFMDKDEVVMGGVRFLGATLWTDFRLYGDGPQRDQACREAVAMLRDFSRIRSDAHADQYFSPLESETLFNGYRDWLAAKLDEPYEGPTVVITHHAPSAGSIHPRFEGSRLNNCFVSRLEPLMGSDRAVLWIHGHTHDSFDYVVNGTRVICNPRGYVKDGVNENALFNPRLLVTVEPAVI</sequence>
<dbReference type="InterPro" id="IPR029052">
    <property type="entry name" value="Metallo-depent_PP-like"/>
</dbReference>
<dbReference type="EMBL" id="SMAJ01000003">
    <property type="protein sequence ID" value="TCT09417.1"/>
    <property type="molecule type" value="Genomic_DNA"/>
</dbReference>
<evidence type="ECO:0000313" key="2">
    <source>
        <dbReference type="EMBL" id="TCT09417.1"/>
    </source>
</evidence>
<gene>
    <name evidence="2" type="ORF">EDC26_10334</name>
</gene>